<organism evidence="3 4">
    <name type="scientific">Araneus ventricosus</name>
    <name type="common">Orbweaver spider</name>
    <name type="synonym">Epeira ventricosa</name>
    <dbReference type="NCBI Taxonomy" id="182803"/>
    <lineage>
        <taxon>Eukaryota</taxon>
        <taxon>Metazoa</taxon>
        <taxon>Ecdysozoa</taxon>
        <taxon>Arthropoda</taxon>
        <taxon>Chelicerata</taxon>
        <taxon>Arachnida</taxon>
        <taxon>Araneae</taxon>
        <taxon>Araneomorphae</taxon>
        <taxon>Entelegynae</taxon>
        <taxon>Araneoidea</taxon>
        <taxon>Araneidae</taxon>
        <taxon>Araneus</taxon>
    </lineage>
</organism>
<dbReference type="PANTHER" id="PTHR11675">
    <property type="entry name" value="N-ACETYLGALACTOSAMINYLTRANSFERASE"/>
    <property type="match status" value="1"/>
</dbReference>
<evidence type="ECO:0000313" key="4">
    <source>
        <dbReference type="Proteomes" id="UP000499080"/>
    </source>
</evidence>
<dbReference type="OrthoDB" id="6419255at2759"/>
<keyword evidence="4" id="KW-1185">Reference proteome</keyword>
<sequence length="165" mass="18555">VLRTGKRSGLIRARLIGAAQARGQVITFLDAHCECTVGWLEPLLDRIAEDRSRVVCPIIDVISDASFEYVPASDMTWGGFNWKMNFRWYRVPQREVDRRHGDRTLPVRRSDIKGAMTHALSSEEDRDTADDSARVQFSQVSANQYGRKTCAQNVVENGSACCHAL</sequence>
<name>A0A4Y2UI20_ARAVE</name>
<accession>A0A4Y2UI20</accession>
<dbReference type="InterPro" id="IPR029044">
    <property type="entry name" value="Nucleotide-diphossugar_trans"/>
</dbReference>
<dbReference type="SUPFAM" id="SSF53448">
    <property type="entry name" value="Nucleotide-diphospho-sugar transferases"/>
    <property type="match status" value="1"/>
</dbReference>
<dbReference type="Proteomes" id="UP000499080">
    <property type="component" value="Unassembled WGS sequence"/>
</dbReference>
<dbReference type="GO" id="GO:0004653">
    <property type="term" value="F:polypeptide N-acetylgalactosaminyltransferase activity"/>
    <property type="evidence" value="ECO:0007669"/>
    <property type="project" value="TreeGrafter"/>
</dbReference>
<dbReference type="GO" id="GO:0006493">
    <property type="term" value="P:protein O-linked glycosylation"/>
    <property type="evidence" value="ECO:0007669"/>
    <property type="project" value="TreeGrafter"/>
</dbReference>
<dbReference type="EMBL" id="BGPR01036521">
    <property type="protein sequence ID" value="GBO11761.1"/>
    <property type="molecule type" value="Genomic_DNA"/>
</dbReference>
<evidence type="ECO:0000259" key="2">
    <source>
        <dbReference type="Pfam" id="PF00535"/>
    </source>
</evidence>
<gene>
    <name evidence="3" type="primary">Galnt13_0</name>
    <name evidence="3" type="ORF">AVEN_13327_1</name>
</gene>
<protein>
    <submittedName>
        <fullName evidence="3">Polypeptide N-acetylgalactosaminyltransferase 13</fullName>
    </submittedName>
</protein>
<dbReference type="GO" id="GO:0005794">
    <property type="term" value="C:Golgi apparatus"/>
    <property type="evidence" value="ECO:0007669"/>
    <property type="project" value="TreeGrafter"/>
</dbReference>
<evidence type="ECO:0000313" key="3">
    <source>
        <dbReference type="EMBL" id="GBO11761.1"/>
    </source>
</evidence>
<keyword evidence="1" id="KW-1015">Disulfide bond</keyword>
<dbReference type="Pfam" id="PF00535">
    <property type="entry name" value="Glycos_transf_2"/>
    <property type="match status" value="1"/>
</dbReference>
<comment type="caution">
    <text evidence="3">The sequence shown here is derived from an EMBL/GenBank/DDBJ whole genome shotgun (WGS) entry which is preliminary data.</text>
</comment>
<dbReference type="Gene3D" id="3.90.550.10">
    <property type="entry name" value="Spore Coat Polysaccharide Biosynthesis Protein SpsA, Chain A"/>
    <property type="match status" value="1"/>
</dbReference>
<proteinExistence type="predicted"/>
<dbReference type="PANTHER" id="PTHR11675:SF101">
    <property type="entry name" value="POLYPEPTIDE N-ACETYLGALACTOSAMINYLTRANSFERASE 5"/>
    <property type="match status" value="1"/>
</dbReference>
<dbReference type="AlphaFoldDB" id="A0A4Y2UI20"/>
<feature type="non-terminal residue" evidence="3">
    <location>
        <position position="1"/>
    </location>
</feature>
<evidence type="ECO:0000256" key="1">
    <source>
        <dbReference type="ARBA" id="ARBA00023157"/>
    </source>
</evidence>
<feature type="domain" description="Glycosyltransferase 2-like" evidence="2">
    <location>
        <begin position="1"/>
        <end position="87"/>
    </location>
</feature>
<reference evidence="3 4" key="1">
    <citation type="journal article" date="2019" name="Sci. Rep.">
        <title>Orb-weaving spider Araneus ventricosus genome elucidates the spidroin gene catalogue.</title>
        <authorList>
            <person name="Kono N."/>
            <person name="Nakamura H."/>
            <person name="Ohtoshi R."/>
            <person name="Moran D.A.P."/>
            <person name="Shinohara A."/>
            <person name="Yoshida Y."/>
            <person name="Fujiwara M."/>
            <person name="Mori M."/>
            <person name="Tomita M."/>
            <person name="Arakawa K."/>
        </authorList>
    </citation>
    <scope>NUCLEOTIDE SEQUENCE [LARGE SCALE GENOMIC DNA]</scope>
</reference>
<keyword evidence="3" id="KW-0808">Transferase</keyword>
<dbReference type="InterPro" id="IPR001173">
    <property type="entry name" value="Glyco_trans_2-like"/>
</dbReference>